<keyword evidence="14" id="KW-1185">Reference proteome</keyword>
<feature type="domain" description="Histidine kinase" evidence="12">
    <location>
        <begin position="190"/>
        <end position="413"/>
    </location>
</feature>
<dbReference type="InterPro" id="IPR050351">
    <property type="entry name" value="BphY/WalK/GraS-like"/>
</dbReference>
<evidence type="ECO:0000256" key="5">
    <source>
        <dbReference type="ARBA" id="ARBA00022679"/>
    </source>
</evidence>
<evidence type="ECO:0000256" key="7">
    <source>
        <dbReference type="ARBA" id="ARBA00023012"/>
    </source>
</evidence>
<sequence>MAELGKVEPGNRNRPAAHAPARFVGWVRRAAGRLSVRLFVGLLAAFSLCGVLVYGIVSWAFPYGFDSVVAAREAGAADVMQGDGVSTWTFAEAGGDPPGTGAAVSITVDAQRAAIEDTFVTLLLPMIGVIVALSAVVAWLCSRLIIRPMQQANRRLAELNGRLASANDELARETRVMRAMERERRDFFMAASHELKTPVAVLHAQVEGMMMNLGDYADRDAVLPRALRTVERMQRIVGQTLAVSRMDAAELGERCWLRLRDLIGDAVEGHDALAHRRGVTVECNVDGGTALHAVPGLLDKAFDAVIGNAVAYAAPGSAVRIETGTVPAPGRCETVPGALTVTVRNRAEQLPEADLARLGEPFFRPDVSRSSATGGTGLGIHIAHTIFRSQGCTPSIDMTDGIFRYRVVVPAAIVRERGDGPGGTAPDADGDAGEPNRHQTGTIPNPHRHPVESSLAGSAAPVGGGAIAD</sequence>
<evidence type="ECO:0000313" key="14">
    <source>
        <dbReference type="Proteomes" id="UP000029046"/>
    </source>
</evidence>
<keyword evidence="9" id="KW-0175">Coiled coil</keyword>
<keyword evidence="7" id="KW-0902">Two-component regulatory system</keyword>
<dbReference type="SMART" id="SM00388">
    <property type="entry name" value="HisKA"/>
    <property type="match status" value="1"/>
</dbReference>
<keyword evidence="6 13" id="KW-0418">Kinase</keyword>
<evidence type="ECO:0000256" key="6">
    <source>
        <dbReference type="ARBA" id="ARBA00022777"/>
    </source>
</evidence>
<dbReference type="Gene3D" id="1.10.287.130">
    <property type="match status" value="1"/>
</dbReference>
<dbReference type="InterPro" id="IPR036890">
    <property type="entry name" value="HATPase_C_sf"/>
</dbReference>
<keyword evidence="5 13" id="KW-0808">Transferase</keyword>
<feature type="region of interest" description="Disordered" evidence="10">
    <location>
        <begin position="416"/>
        <end position="469"/>
    </location>
</feature>
<dbReference type="SUPFAM" id="SSF47384">
    <property type="entry name" value="Homodimeric domain of signal transducing histidine kinase"/>
    <property type="match status" value="1"/>
</dbReference>
<comment type="catalytic activity">
    <reaction evidence="1">
        <text>ATP + protein L-histidine = ADP + protein N-phospho-L-histidine.</text>
        <dbReference type="EC" id="2.7.13.3"/>
    </reaction>
</comment>
<evidence type="ECO:0000313" key="13">
    <source>
        <dbReference type="EMBL" id="KFI61105.1"/>
    </source>
</evidence>
<dbReference type="CDD" id="cd00082">
    <property type="entry name" value="HisKA"/>
    <property type="match status" value="1"/>
</dbReference>
<dbReference type="InterPro" id="IPR003594">
    <property type="entry name" value="HATPase_dom"/>
</dbReference>
<dbReference type="GO" id="GO:0016036">
    <property type="term" value="P:cellular response to phosphate starvation"/>
    <property type="evidence" value="ECO:0007669"/>
    <property type="project" value="TreeGrafter"/>
</dbReference>
<dbReference type="GO" id="GO:0005886">
    <property type="term" value="C:plasma membrane"/>
    <property type="evidence" value="ECO:0007669"/>
    <property type="project" value="UniProtKB-SubCell"/>
</dbReference>
<dbReference type="RefSeq" id="WP_033506133.1">
    <property type="nucleotide sequence ID" value="NZ_JGYX01000002.1"/>
</dbReference>
<keyword evidence="11" id="KW-1133">Transmembrane helix</keyword>
<keyword evidence="11" id="KW-0472">Membrane</keyword>
<dbReference type="GO" id="GO:0004721">
    <property type="term" value="F:phosphoprotein phosphatase activity"/>
    <property type="evidence" value="ECO:0007669"/>
    <property type="project" value="TreeGrafter"/>
</dbReference>
<feature type="transmembrane region" description="Helical" evidence="11">
    <location>
        <begin position="38"/>
        <end position="61"/>
    </location>
</feature>
<dbReference type="AlphaFoldDB" id="A0A087AQQ5"/>
<reference evidence="13 14" key="1">
    <citation type="submission" date="2014-03" db="EMBL/GenBank/DDBJ databases">
        <title>Genomics of Bifidobacteria.</title>
        <authorList>
            <person name="Ventura M."/>
            <person name="Milani C."/>
            <person name="Lugli G.A."/>
        </authorList>
    </citation>
    <scope>NUCLEOTIDE SEQUENCE [LARGE SCALE GENOMIC DNA]</scope>
    <source>
        <strain evidence="13 14">LMG 11586</strain>
    </source>
</reference>
<keyword evidence="11" id="KW-0812">Transmembrane</keyword>
<accession>A0A087AQQ5</accession>
<dbReference type="eggNOG" id="COG5002">
    <property type="taxonomic scope" value="Bacteria"/>
</dbReference>
<evidence type="ECO:0000256" key="1">
    <source>
        <dbReference type="ARBA" id="ARBA00000085"/>
    </source>
</evidence>
<protein>
    <recommendedName>
        <fullName evidence="8">Sensor-like histidine kinase SenX3</fullName>
        <ecNumber evidence="3">2.7.13.3</ecNumber>
    </recommendedName>
</protein>
<feature type="coiled-coil region" evidence="9">
    <location>
        <begin position="149"/>
        <end position="183"/>
    </location>
</feature>
<proteinExistence type="predicted"/>
<dbReference type="EMBL" id="JGYX01000002">
    <property type="protein sequence ID" value="KFI61105.1"/>
    <property type="molecule type" value="Genomic_DNA"/>
</dbReference>
<organism evidence="13 14">
    <name type="scientific">Bifidobacterium pullorum subsp. gallinarum</name>
    <dbReference type="NCBI Taxonomy" id="78344"/>
    <lineage>
        <taxon>Bacteria</taxon>
        <taxon>Bacillati</taxon>
        <taxon>Actinomycetota</taxon>
        <taxon>Actinomycetes</taxon>
        <taxon>Bifidobacteriales</taxon>
        <taxon>Bifidobacteriaceae</taxon>
        <taxon>Bifidobacterium</taxon>
    </lineage>
</organism>
<dbReference type="PANTHER" id="PTHR45453:SF1">
    <property type="entry name" value="PHOSPHATE REGULON SENSOR PROTEIN PHOR"/>
    <property type="match status" value="1"/>
</dbReference>
<name>A0A087AQQ5_9BIFI</name>
<evidence type="ECO:0000256" key="9">
    <source>
        <dbReference type="SAM" id="Coils"/>
    </source>
</evidence>
<evidence type="ECO:0000256" key="11">
    <source>
        <dbReference type="SAM" id="Phobius"/>
    </source>
</evidence>
<dbReference type="PANTHER" id="PTHR45453">
    <property type="entry name" value="PHOSPHATE REGULON SENSOR PROTEIN PHOR"/>
    <property type="match status" value="1"/>
</dbReference>
<evidence type="ECO:0000259" key="12">
    <source>
        <dbReference type="PROSITE" id="PS50109"/>
    </source>
</evidence>
<dbReference type="InterPro" id="IPR036097">
    <property type="entry name" value="HisK_dim/P_sf"/>
</dbReference>
<dbReference type="SMART" id="SM00387">
    <property type="entry name" value="HATPase_c"/>
    <property type="match status" value="1"/>
</dbReference>
<feature type="transmembrane region" description="Helical" evidence="11">
    <location>
        <begin position="122"/>
        <end position="146"/>
    </location>
</feature>
<comment type="caution">
    <text evidence="13">The sequence shown here is derived from an EMBL/GenBank/DDBJ whole genome shotgun (WGS) entry which is preliminary data.</text>
</comment>
<comment type="subcellular location">
    <subcellularLocation>
        <location evidence="2">Cell membrane</location>
    </subcellularLocation>
</comment>
<dbReference type="Pfam" id="PF02518">
    <property type="entry name" value="HATPase_c"/>
    <property type="match status" value="1"/>
</dbReference>
<dbReference type="InterPro" id="IPR003661">
    <property type="entry name" value="HisK_dim/P_dom"/>
</dbReference>
<dbReference type="Pfam" id="PF00512">
    <property type="entry name" value="HisKA"/>
    <property type="match status" value="1"/>
</dbReference>
<dbReference type="Gene3D" id="3.30.565.10">
    <property type="entry name" value="Histidine kinase-like ATPase, C-terminal domain"/>
    <property type="match status" value="1"/>
</dbReference>
<dbReference type="EC" id="2.7.13.3" evidence="3"/>
<dbReference type="OrthoDB" id="9786919at2"/>
<dbReference type="Proteomes" id="UP000029046">
    <property type="component" value="Unassembled WGS sequence"/>
</dbReference>
<evidence type="ECO:0000256" key="4">
    <source>
        <dbReference type="ARBA" id="ARBA00022553"/>
    </source>
</evidence>
<evidence type="ECO:0000256" key="3">
    <source>
        <dbReference type="ARBA" id="ARBA00012438"/>
    </source>
</evidence>
<dbReference type="InterPro" id="IPR005467">
    <property type="entry name" value="His_kinase_dom"/>
</dbReference>
<keyword evidence="4" id="KW-0597">Phosphoprotein</keyword>
<evidence type="ECO:0000256" key="10">
    <source>
        <dbReference type="SAM" id="MobiDB-lite"/>
    </source>
</evidence>
<gene>
    <name evidence="13" type="ORF">BIGA_0533</name>
</gene>
<dbReference type="PROSITE" id="PS50109">
    <property type="entry name" value="HIS_KIN"/>
    <property type="match status" value="1"/>
</dbReference>
<evidence type="ECO:0000256" key="2">
    <source>
        <dbReference type="ARBA" id="ARBA00004236"/>
    </source>
</evidence>
<dbReference type="SUPFAM" id="SSF55874">
    <property type="entry name" value="ATPase domain of HSP90 chaperone/DNA topoisomerase II/histidine kinase"/>
    <property type="match status" value="1"/>
</dbReference>
<dbReference type="GO" id="GO:0000155">
    <property type="term" value="F:phosphorelay sensor kinase activity"/>
    <property type="evidence" value="ECO:0007669"/>
    <property type="project" value="InterPro"/>
</dbReference>
<evidence type="ECO:0000256" key="8">
    <source>
        <dbReference type="ARBA" id="ARBA00039401"/>
    </source>
</evidence>